<proteinExistence type="predicted"/>
<reference evidence="1" key="1">
    <citation type="journal article" date="2020" name="Stud. Mycol.">
        <title>101 Dothideomycetes genomes: a test case for predicting lifestyles and emergence of pathogens.</title>
        <authorList>
            <person name="Haridas S."/>
            <person name="Albert R."/>
            <person name="Binder M."/>
            <person name="Bloem J."/>
            <person name="Labutti K."/>
            <person name="Salamov A."/>
            <person name="Andreopoulos B."/>
            <person name="Baker S."/>
            <person name="Barry K."/>
            <person name="Bills G."/>
            <person name="Bluhm B."/>
            <person name="Cannon C."/>
            <person name="Castanera R."/>
            <person name="Culley D."/>
            <person name="Daum C."/>
            <person name="Ezra D."/>
            <person name="Gonzalez J."/>
            <person name="Henrissat B."/>
            <person name="Kuo A."/>
            <person name="Liang C."/>
            <person name="Lipzen A."/>
            <person name="Lutzoni F."/>
            <person name="Magnuson J."/>
            <person name="Mondo S."/>
            <person name="Nolan M."/>
            <person name="Ohm R."/>
            <person name="Pangilinan J."/>
            <person name="Park H.-J."/>
            <person name="Ramirez L."/>
            <person name="Alfaro M."/>
            <person name="Sun H."/>
            <person name="Tritt A."/>
            <person name="Yoshinaga Y."/>
            <person name="Zwiers L.-H."/>
            <person name="Turgeon B."/>
            <person name="Goodwin S."/>
            <person name="Spatafora J."/>
            <person name="Crous P."/>
            <person name="Grigoriev I."/>
        </authorList>
    </citation>
    <scope>NUCLEOTIDE SEQUENCE</scope>
    <source>
        <strain evidence="1">CBS 107.79</strain>
    </source>
</reference>
<name>A0A6A5V0F6_9PLEO</name>
<dbReference type="AlphaFoldDB" id="A0A6A5V0F6"/>
<dbReference type="CDD" id="cd24163">
    <property type="entry name" value="RWDD2_C"/>
    <property type="match status" value="1"/>
</dbReference>
<dbReference type="PANTHER" id="PTHR15955:SF8">
    <property type="entry name" value="RWD DOMAIN-CONTAINING PROTEIN 2B-RELATED"/>
    <property type="match status" value="1"/>
</dbReference>
<evidence type="ECO:0008006" key="3">
    <source>
        <dbReference type="Google" id="ProtNLM"/>
    </source>
</evidence>
<dbReference type="PANTHER" id="PTHR15955">
    <property type="entry name" value="RWD DOMAIN CONTAINING PROTEIN 2"/>
    <property type="match status" value="1"/>
</dbReference>
<evidence type="ECO:0000313" key="2">
    <source>
        <dbReference type="Proteomes" id="UP000800036"/>
    </source>
</evidence>
<organism evidence="1 2">
    <name type="scientific">Bimuria novae-zelandiae CBS 107.79</name>
    <dbReference type="NCBI Taxonomy" id="1447943"/>
    <lineage>
        <taxon>Eukaryota</taxon>
        <taxon>Fungi</taxon>
        <taxon>Dikarya</taxon>
        <taxon>Ascomycota</taxon>
        <taxon>Pezizomycotina</taxon>
        <taxon>Dothideomycetes</taxon>
        <taxon>Pleosporomycetidae</taxon>
        <taxon>Pleosporales</taxon>
        <taxon>Massarineae</taxon>
        <taxon>Didymosphaeriaceae</taxon>
        <taxon>Bimuria</taxon>
    </lineage>
</organism>
<evidence type="ECO:0000313" key="1">
    <source>
        <dbReference type="EMBL" id="KAF1970903.1"/>
    </source>
</evidence>
<gene>
    <name evidence="1" type="ORF">BU23DRAFT_581860</name>
</gene>
<dbReference type="InterPro" id="IPR059181">
    <property type="entry name" value="RWDD2A-B_C"/>
</dbReference>
<keyword evidence="2" id="KW-1185">Reference proteome</keyword>
<sequence length="233" mass="25507">MSHNDESRLAMELELLEAMYPEQIGYDAKSRALKFTAEGAMLELRIPDSYPESGFPDVIGASDAQKNDLRERMRSAIRDLGLAEGEEALDAIAASFQSLLDADSASQAAADAANSSPATDTPASSKTVIIWVHHLLALSKRKLALSPASLCGMTKPGYPGVMLFSGPAAAVTEHVNTLKTQNWQAFQVRYEEAELWAFEHASGIREVEPMAEVVKRIQDEKRREEFLKAVGIK</sequence>
<protein>
    <recommendedName>
        <fullName evidence="3">RWD domain-containing protein</fullName>
    </recommendedName>
</protein>
<dbReference type="OrthoDB" id="432412at2759"/>
<dbReference type="Proteomes" id="UP000800036">
    <property type="component" value="Unassembled WGS sequence"/>
</dbReference>
<dbReference type="InterPro" id="IPR017359">
    <property type="entry name" value="Phi-like"/>
</dbReference>
<dbReference type="EMBL" id="ML976697">
    <property type="protein sequence ID" value="KAF1970903.1"/>
    <property type="molecule type" value="Genomic_DNA"/>
</dbReference>
<accession>A0A6A5V0F6</accession>